<dbReference type="RefSeq" id="WP_319961595.1">
    <property type="nucleotide sequence ID" value="NZ_JAXARY010000009.1"/>
</dbReference>
<keyword evidence="2" id="KW-0472">Membrane</keyword>
<proteinExistence type="predicted"/>
<feature type="coiled-coil region" evidence="1">
    <location>
        <begin position="54"/>
        <end position="85"/>
    </location>
</feature>
<keyword evidence="2" id="KW-1133">Transmembrane helix</keyword>
<keyword evidence="2" id="KW-0812">Transmembrane</keyword>
<keyword evidence="1" id="KW-0175">Coiled coil</keyword>
<sequence>MEIFETIQIIANAVFLISILMFGKYLRSYLAEKGKNAASKEDIEHLTKSVESVKHEYTAQIERLKSELQDELHVIERRRRIYEEICNSMRVFIAGNGASDEAKDRFLAAYSSAWLWSSDRVLTLLNVFVDLQIKHAKQPTSNDGFVLECA</sequence>
<evidence type="ECO:0000313" key="3">
    <source>
        <dbReference type="EMBL" id="MDX8127844.1"/>
    </source>
</evidence>
<dbReference type="Proteomes" id="UP001284537">
    <property type="component" value="Unassembled WGS sequence"/>
</dbReference>
<evidence type="ECO:0000256" key="1">
    <source>
        <dbReference type="SAM" id="Coils"/>
    </source>
</evidence>
<keyword evidence="4" id="KW-1185">Reference proteome</keyword>
<name>A0ABU4UGL1_9GAMM</name>
<comment type="caution">
    <text evidence="3">The sequence shown here is derived from an EMBL/GenBank/DDBJ whole genome shotgun (WGS) entry which is preliminary data.</text>
</comment>
<gene>
    <name evidence="3" type="ORF">QLH52_11175</name>
</gene>
<reference evidence="3 4" key="1">
    <citation type="submission" date="2023-11" db="EMBL/GenBank/DDBJ databases">
        <authorList>
            <person name="Ouyang M.-Y."/>
        </authorList>
    </citation>
    <scope>NUCLEOTIDE SEQUENCE [LARGE SCALE GENOMIC DNA]</scope>
    <source>
        <strain evidence="3 4">OY6</strain>
    </source>
</reference>
<evidence type="ECO:0000256" key="2">
    <source>
        <dbReference type="SAM" id="Phobius"/>
    </source>
</evidence>
<accession>A0ABU4UGL1</accession>
<dbReference type="EMBL" id="JAXARY010000009">
    <property type="protein sequence ID" value="MDX8127844.1"/>
    <property type="molecule type" value="Genomic_DNA"/>
</dbReference>
<evidence type="ECO:0000313" key="4">
    <source>
        <dbReference type="Proteomes" id="UP001284537"/>
    </source>
</evidence>
<feature type="transmembrane region" description="Helical" evidence="2">
    <location>
        <begin position="6"/>
        <end position="26"/>
    </location>
</feature>
<organism evidence="3 4">
    <name type="scientific">Methylomonas defluvii</name>
    <dbReference type="NCBI Taxonomy" id="3045149"/>
    <lineage>
        <taxon>Bacteria</taxon>
        <taxon>Pseudomonadati</taxon>
        <taxon>Pseudomonadota</taxon>
        <taxon>Gammaproteobacteria</taxon>
        <taxon>Methylococcales</taxon>
        <taxon>Methylococcaceae</taxon>
        <taxon>Methylomonas</taxon>
    </lineage>
</organism>
<protein>
    <submittedName>
        <fullName evidence="3">Uncharacterized protein</fullName>
    </submittedName>
</protein>